<dbReference type="AlphaFoldDB" id="A0A0V0Z5E4"/>
<dbReference type="OrthoDB" id="10375837at2759"/>
<dbReference type="Proteomes" id="UP000054783">
    <property type="component" value="Unassembled WGS sequence"/>
</dbReference>
<name>A0A0V0Z5E4_9BILA</name>
<proteinExistence type="predicted"/>
<dbReference type="EMBL" id="JYDQ01000407">
    <property type="protein sequence ID" value="KRY07762.1"/>
    <property type="molecule type" value="Genomic_DNA"/>
</dbReference>
<protein>
    <submittedName>
        <fullName evidence="1">Uncharacterized protein</fullName>
    </submittedName>
</protein>
<comment type="caution">
    <text evidence="1">The sequence shown here is derived from an EMBL/GenBank/DDBJ whole genome shotgun (WGS) entry which is preliminary data.</text>
</comment>
<gene>
    <name evidence="1" type="ORF">T12_565</name>
</gene>
<organism evidence="1 2">
    <name type="scientific">Trichinella patagoniensis</name>
    <dbReference type="NCBI Taxonomy" id="990121"/>
    <lineage>
        <taxon>Eukaryota</taxon>
        <taxon>Metazoa</taxon>
        <taxon>Ecdysozoa</taxon>
        <taxon>Nematoda</taxon>
        <taxon>Enoplea</taxon>
        <taxon>Dorylaimia</taxon>
        <taxon>Trichinellida</taxon>
        <taxon>Trichinellidae</taxon>
        <taxon>Trichinella</taxon>
    </lineage>
</organism>
<reference evidence="1 2" key="1">
    <citation type="submission" date="2015-01" db="EMBL/GenBank/DDBJ databases">
        <title>Evolution of Trichinella species and genotypes.</title>
        <authorList>
            <person name="Korhonen P.K."/>
            <person name="Edoardo P."/>
            <person name="Giuseppe L.R."/>
            <person name="Gasser R.B."/>
        </authorList>
    </citation>
    <scope>NUCLEOTIDE SEQUENCE [LARGE SCALE GENOMIC DNA]</scope>
    <source>
        <strain evidence="1">ISS2496</strain>
    </source>
</reference>
<accession>A0A0V0Z5E4</accession>
<evidence type="ECO:0000313" key="1">
    <source>
        <dbReference type="EMBL" id="KRY07762.1"/>
    </source>
</evidence>
<sequence length="108" mass="12510">MENSSRQRRSFIVETASVSGGRSHSGCSKVASFLTHKCIRHAPAVVWMQSYFEIVTSIPELCEIYYSKLRVNQNTRAKRLAQMYMSIYFDTDCRTQIQMANERLAQTY</sequence>
<evidence type="ECO:0000313" key="2">
    <source>
        <dbReference type="Proteomes" id="UP000054783"/>
    </source>
</evidence>
<keyword evidence="2" id="KW-1185">Reference proteome</keyword>